<evidence type="ECO:0000256" key="3">
    <source>
        <dbReference type="ARBA" id="ARBA00022553"/>
    </source>
</evidence>
<dbReference type="CDD" id="cd17534">
    <property type="entry name" value="REC_DC-like"/>
    <property type="match status" value="1"/>
</dbReference>
<evidence type="ECO:0000256" key="1">
    <source>
        <dbReference type="ARBA" id="ARBA00000085"/>
    </source>
</evidence>
<gene>
    <name evidence="8" type="ordered locus">BN4_10065</name>
</gene>
<feature type="domain" description="Histidine kinase" evidence="6">
    <location>
        <begin position="149"/>
        <end position="376"/>
    </location>
</feature>
<reference evidence="9" key="2">
    <citation type="journal article" date="2013" name="Stand. Genomic Sci.">
        <title>Complete genome sequence of Desulfocapsa sulfexigens, a marine deltaproteobacterium specialized in disproportionating inorganic sulfur compounds.</title>
        <authorList>
            <person name="Finster K.W."/>
            <person name="Kjeldsen K.U."/>
            <person name="Kube M."/>
            <person name="Reinhardt R."/>
            <person name="Mussmann M."/>
            <person name="Amann R."/>
            <person name="Schreiber L."/>
        </authorList>
    </citation>
    <scope>NUCLEOTIDE SEQUENCE [LARGE SCALE GENOMIC DNA]</scope>
    <source>
        <strain evidence="9">DSM 10523 / SB164P1</strain>
    </source>
</reference>
<dbReference type="InterPro" id="IPR005467">
    <property type="entry name" value="His_kinase_dom"/>
</dbReference>
<dbReference type="InterPro" id="IPR001789">
    <property type="entry name" value="Sig_transdc_resp-reg_receiver"/>
</dbReference>
<dbReference type="InterPro" id="IPR036097">
    <property type="entry name" value="HisK_dim/P_sf"/>
</dbReference>
<protein>
    <recommendedName>
        <fullName evidence="2">histidine kinase</fullName>
        <ecNumber evidence="2">2.7.13.3</ecNumber>
    </recommendedName>
</protein>
<dbReference type="SMART" id="SM00448">
    <property type="entry name" value="REC"/>
    <property type="match status" value="2"/>
</dbReference>
<dbReference type="EC" id="2.7.13.3" evidence="2"/>
<dbReference type="InterPro" id="IPR003661">
    <property type="entry name" value="HisK_dim/P_dom"/>
</dbReference>
<reference evidence="8 9" key="1">
    <citation type="journal article" date="2013" name="PLoS ONE">
        <title>The first genomic and proteomic characterization of a deep-sea sulfate reducer: insights into the piezophilic lifestyle of Desulfovibrio piezophilus.</title>
        <authorList>
            <person name="Pradel N."/>
            <person name="Ji B."/>
            <person name="Gimenez G."/>
            <person name="Talla E."/>
            <person name="Lenoble P."/>
            <person name="Garel M."/>
            <person name="Tamburini C."/>
            <person name="Fourquet P."/>
            <person name="Lebrun R."/>
            <person name="Bertin P."/>
            <person name="Denis Y."/>
            <person name="Pophillat M."/>
            <person name="Barbe V."/>
            <person name="Ollivier B."/>
            <person name="Dolla A."/>
        </authorList>
    </citation>
    <scope>NUCLEOTIDE SEQUENCE [LARGE SCALE GENOMIC DNA]</scope>
    <source>
        <strain evidence="9">DSM 10523 / SB164P1</strain>
    </source>
</reference>
<sequence length="521" mass="57060">MGTEKILVVEDDAIARLDIQNALERTGYEVVGLASSGMEAISMADTLNPDLVLMDIRLEGSMDGVEAANEISRLFDVPIIYLTVYADDETLHWAKVSGPYGYLLKPVDHKELKSAIEVGLYKHQMERELLKAKKAAETSSQAKTSFLATISHELRTPMNGVLGMTELLLLSDLGHPYRESVQLIKESSMSLLSVLNQIIDYSKLETSTFKLREIDFRLEDLVTGILSQYERTAAAKGVEVSYSLSSEVPSWVRGDSAKVRQVLGNLVNNAVKFTRSGLISVDVSPMESEGNDRKDEDLIVIRILVRDTGIGIPPEKLNSLFESFTLAEDYLSHTSGGLGLGLAIVKRLVILLGGSVHCSSEVDKGSTFSFSIPLKASRYAVQTPLTSTLADKKPLEGVSVLVAEDDLVNQRYVVRLLQRMGCQVQLAEDGLQAVDALKVNSFDIVLMDVEMPVMNGIEATRHIREPGTGCLEPDIPIIALTAHAMWGDEQRCIHAGMNDYVAKPVDIDTVAAIIEATLNRP</sequence>
<dbReference type="Gene3D" id="3.30.565.10">
    <property type="entry name" value="Histidine kinase-like ATPase, C-terminal domain"/>
    <property type="match status" value="1"/>
</dbReference>
<evidence type="ECO:0000256" key="4">
    <source>
        <dbReference type="ARBA" id="ARBA00023012"/>
    </source>
</evidence>
<dbReference type="InterPro" id="IPR004358">
    <property type="entry name" value="Sig_transdc_His_kin-like_C"/>
</dbReference>
<feature type="modified residue" description="4-aspartylphosphate" evidence="5">
    <location>
        <position position="55"/>
    </location>
</feature>
<dbReference type="SMART" id="SM00387">
    <property type="entry name" value="HATPase_c"/>
    <property type="match status" value="1"/>
</dbReference>
<feature type="modified residue" description="4-aspartylphosphate" evidence="5">
    <location>
        <position position="448"/>
    </location>
</feature>
<evidence type="ECO:0000256" key="2">
    <source>
        <dbReference type="ARBA" id="ARBA00012438"/>
    </source>
</evidence>
<dbReference type="PROSITE" id="PS50110">
    <property type="entry name" value="RESPONSE_REGULATORY"/>
    <property type="match status" value="2"/>
</dbReference>
<dbReference type="HOGENOM" id="CLU_000445_114_15_7"/>
<dbReference type="SUPFAM" id="SSF55874">
    <property type="entry name" value="ATPase domain of HSP90 chaperone/DNA topoisomerase II/histidine kinase"/>
    <property type="match status" value="1"/>
</dbReference>
<evidence type="ECO:0000313" key="9">
    <source>
        <dbReference type="Proteomes" id="UP000011724"/>
    </source>
</evidence>
<comment type="catalytic activity">
    <reaction evidence="1">
        <text>ATP + protein L-histidine = ADP + protein N-phospho-L-histidine.</text>
        <dbReference type="EC" id="2.7.13.3"/>
    </reaction>
</comment>
<feature type="domain" description="Response regulatory" evidence="7">
    <location>
        <begin position="5"/>
        <end position="120"/>
    </location>
</feature>
<dbReference type="PATRIC" id="fig|879567.3.peg.69"/>
<name>M1WL61_PSEP2</name>
<dbReference type="eggNOG" id="COG0642">
    <property type="taxonomic scope" value="Bacteria"/>
</dbReference>
<keyword evidence="8" id="KW-0418">Kinase</keyword>
<dbReference type="PANTHER" id="PTHR45339:SF1">
    <property type="entry name" value="HYBRID SIGNAL TRANSDUCTION HISTIDINE KINASE J"/>
    <property type="match status" value="1"/>
</dbReference>
<dbReference type="GO" id="GO:0000155">
    <property type="term" value="F:phosphorelay sensor kinase activity"/>
    <property type="evidence" value="ECO:0007669"/>
    <property type="project" value="InterPro"/>
</dbReference>
<dbReference type="PRINTS" id="PR00344">
    <property type="entry name" value="BCTRLSENSOR"/>
</dbReference>
<dbReference type="EMBL" id="FO203427">
    <property type="protein sequence ID" value="CCH47305.1"/>
    <property type="molecule type" value="Genomic_DNA"/>
</dbReference>
<evidence type="ECO:0000259" key="7">
    <source>
        <dbReference type="PROSITE" id="PS50110"/>
    </source>
</evidence>
<dbReference type="SUPFAM" id="SSF47384">
    <property type="entry name" value="Homodimeric domain of signal transducing histidine kinase"/>
    <property type="match status" value="1"/>
</dbReference>
<keyword evidence="8" id="KW-0808">Transferase</keyword>
<evidence type="ECO:0000256" key="5">
    <source>
        <dbReference type="PROSITE-ProRule" id="PRU00169"/>
    </source>
</evidence>
<keyword evidence="9" id="KW-1185">Reference proteome</keyword>
<accession>M1WL61</accession>
<proteinExistence type="predicted"/>
<dbReference type="OrthoDB" id="5291616at2"/>
<dbReference type="Pfam" id="PF00072">
    <property type="entry name" value="Response_reg"/>
    <property type="match status" value="2"/>
</dbReference>
<evidence type="ECO:0000313" key="8">
    <source>
        <dbReference type="EMBL" id="CCH47305.1"/>
    </source>
</evidence>
<dbReference type="PANTHER" id="PTHR45339">
    <property type="entry name" value="HYBRID SIGNAL TRANSDUCTION HISTIDINE KINASE J"/>
    <property type="match status" value="1"/>
</dbReference>
<dbReference type="InterPro" id="IPR011006">
    <property type="entry name" value="CheY-like_superfamily"/>
</dbReference>
<dbReference type="BioCyc" id="DPIE1322246:BN4_RS00360-MONOMER"/>
<dbReference type="RefSeq" id="WP_015413360.1">
    <property type="nucleotide sequence ID" value="NC_020409.1"/>
</dbReference>
<dbReference type="CDD" id="cd00082">
    <property type="entry name" value="HisKA"/>
    <property type="match status" value="1"/>
</dbReference>
<organism evidence="8 9">
    <name type="scientific">Pseudodesulfovibrio piezophilus (strain DSM 21447 / JCM 15486 / C1TLV30)</name>
    <name type="common">Desulfovibrio piezophilus</name>
    <dbReference type="NCBI Taxonomy" id="1322246"/>
    <lineage>
        <taxon>Bacteria</taxon>
        <taxon>Pseudomonadati</taxon>
        <taxon>Thermodesulfobacteriota</taxon>
        <taxon>Desulfovibrionia</taxon>
        <taxon>Desulfovibrionales</taxon>
        <taxon>Desulfovibrionaceae</taxon>
    </lineage>
</organism>
<dbReference type="InterPro" id="IPR003594">
    <property type="entry name" value="HATPase_dom"/>
</dbReference>
<dbReference type="InterPro" id="IPR036890">
    <property type="entry name" value="HATPase_C_sf"/>
</dbReference>
<evidence type="ECO:0000259" key="6">
    <source>
        <dbReference type="PROSITE" id="PS50109"/>
    </source>
</evidence>
<dbReference type="AlphaFoldDB" id="M1WL61"/>
<dbReference type="STRING" id="1322246.BN4_10065"/>
<dbReference type="CDD" id="cd16922">
    <property type="entry name" value="HATPase_EvgS-ArcB-TorS-like"/>
    <property type="match status" value="1"/>
</dbReference>
<keyword evidence="3 5" id="KW-0597">Phosphoprotein</keyword>
<feature type="domain" description="Response regulatory" evidence="7">
    <location>
        <begin position="399"/>
        <end position="518"/>
    </location>
</feature>
<dbReference type="PROSITE" id="PS50109">
    <property type="entry name" value="HIS_KIN"/>
    <property type="match status" value="1"/>
</dbReference>
<dbReference type="Pfam" id="PF02518">
    <property type="entry name" value="HATPase_c"/>
    <property type="match status" value="1"/>
</dbReference>
<dbReference type="FunFam" id="3.30.565.10:FF:000010">
    <property type="entry name" value="Sensor histidine kinase RcsC"/>
    <property type="match status" value="1"/>
</dbReference>
<dbReference type="CDD" id="cd17546">
    <property type="entry name" value="REC_hyHK_CKI1_RcsC-like"/>
    <property type="match status" value="1"/>
</dbReference>
<dbReference type="Pfam" id="PF00512">
    <property type="entry name" value="HisKA"/>
    <property type="match status" value="1"/>
</dbReference>
<dbReference type="Gene3D" id="3.40.50.2300">
    <property type="match status" value="2"/>
</dbReference>
<dbReference type="SMART" id="SM00388">
    <property type="entry name" value="HisKA"/>
    <property type="match status" value="1"/>
</dbReference>
<dbReference type="SUPFAM" id="SSF52172">
    <property type="entry name" value="CheY-like"/>
    <property type="match status" value="2"/>
</dbReference>
<keyword evidence="4" id="KW-0902">Two-component regulatory system</keyword>
<dbReference type="Gene3D" id="1.10.287.130">
    <property type="match status" value="1"/>
</dbReference>
<dbReference type="KEGG" id="dpi:BN4_10065"/>
<dbReference type="Proteomes" id="UP000011724">
    <property type="component" value="Chromosome"/>
</dbReference>